<feature type="domain" description="Glutamine amidotransferase" evidence="5">
    <location>
        <begin position="7"/>
        <end position="190"/>
    </location>
</feature>
<gene>
    <name evidence="6" type="ORF">CWE06_00565</name>
</gene>
<dbReference type="FunFam" id="3.40.50.880:FF:000003">
    <property type="entry name" value="Anthranilate synthase component II"/>
    <property type="match status" value="1"/>
</dbReference>
<dbReference type="SUPFAM" id="SSF52317">
    <property type="entry name" value="Class I glutamine amidotransferase-like"/>
    <property type="match status" value="1"/>
</dbReference>
<keyword evidence="7" id="KW-1185">Reference proteome</keyword>
<sequence length="216" mass="23338">MTGHIIFIDNVDSFTYNLVDEFKQLGYSLDIYRNTVSAATVIQRLETCAAQGPVILCLSPGPGHPSQAGCMPEVIRYAQGKYPMLGICLGFQALVELYGGVVDRCHETMHGKTSLMDCQPHPIFTNLPQPLPVARYHSLQAIRVPSSLEVIASVQQIPMAIAANTDRVLGFQFHPESIMTTAGTQLLKQSIEFLAQPVSSELASANPSATKGAAHA</sequence>
<dbReference type="PANTHER" id="PTHR43418:SF2">
    <property type="entry name" value="BIFUNCTIONAL PROTEIN TRPGD"/>
    <property type="match status" value="1"/>
</dbReference>
<dbReference type="CDD" id="cd01743">
    <property type="entry name" value="GATase1_Anthranilate_Synthase"/>
    <property type="match status" value="1"/>
</dbReference>
<dbReference type="PRINTS" id="PR00096">
    <property type="entry name" value="GATASE"/>
</dbReference>
<dbReference type="Pfam" id="PF00117">
    <property type="entry name" value="GATase"/>
    <property type="match status" value="1"/>
</dbReference>
<dbReference type="GO" id="GO:0000162">
    <property type="term" value="P:L-tryptophan biosynthetic process"/>
    <property type="evidence" value="ECO:0007669"/>
    <property type="project" value="TreeGrafter"/>
</dbReference>
<dbReference type="InterPro" id="IPR029062">
    <property type="entry name" value="Class_I_gatase-like"/>
</dbReference>
<organism evidence="6 7">
    <name type="scientific">Aliidiomarina haloalkalitolerans</name>
    <dbReference type="NCBI Taxonomy" id="859059"/>
    <lineage>
        <taxon>Bacteria</taxon>
        <taxon>Pseudomonadati</taxon>
        <taxon>Pseudomonadota</taxon>
        <taxon>Gammaproteobacteria</taxon>
        <taxon>Alteromonadales</taxon>
        <taxon>Idiomarinaceae</taxon>
        <taxon>Aliidiomarina</taxon>
    </lineage>
</organism>
<dbReference type="GO" id="GO:0005829">
    <property type="term" value="C:cytosol"/>
    <property type="evidence" value="ECO:0007669"/>
    <property type="project" value="TreeGrafter"/>
</dbReference>
<comment type="caution">
    <text evidence="6">The sequence shown here is derived from an EMBL/GenBank/DDBJ whole genome shotgun (WGS) entry which is preliminary data.</text>
</comment>
<dbReference type="EC" id="4.1.3.27" evidence="1"/>
<keyword evidence="2" id="KW-0315">Glutamine amidotransferase</keyword>
<dbReference type="InterPro" id="IPR050472">
    <property type="entry name" value="Anth_synth/Amidotransfase"/>
</dbReference>
<dbReference type="EMBL" id="PIPI01000001">
    <property type="protein sequence ID" value="RUO21396.1"/>
    <property type="molecule type" value="Genomic_DNA"/>
</dbReference>
<evidence type="ECO:0000259" key="5">
    <source>
        <dbReference type="Pfam" id="PF00117"/>
    </source>
</evidence>
<reference evidence="6 7" key="1">
    <citation type="journal article" date="2011" name="Front. Microbiol.">
        <title>Genomic signatures of strain selection and enhancement in Bacillus atrophaeus var. globigii, a historical biowarfare simulant.</title>
        <authorList>
            <person name="Gibbons H.S."/>
            <person name="Broomall S.M."/>
            <person name="McNew L.A."/>
            <person name="Daligault H."/>
            <person name="Chapman C."/>
            <person name="Bruce D."/>
            <person name="Karavis M."/>
            <person name="Krepps M."/>
            <person name="McGregor P.A."/>
            <person name="Hong C."/>
            <person name="Park K.H."/>
            <person name="Akmal A."/>
            <person name="Feldman A."/>
            <person name="Lin J.S."/>
            <person name="Chang W.E."/>
            <person name="Higgs B.W."/>
            <person name="Demirev P."/>
            <person name="Lindquist J."/>
            <person name="Liem A."/>
            <person name="Fochler E."/>
            <person name="Read T.D."/>
            <person name="Tapia R."/>
            <person name="Johnson S."/>
            <person name="Bishop-Lilly K.A."/>
            <person name="Detter C."/>
            <person name="Han C."/>
            <person name="Sozhamannan S."/>
            <person name="Rosenzweig C.N."/>
            <person name="Skowronski E.W."/>
        </authorList>
    </citation>
    <scope>NUCLEOTIDE SEQUENCE [LARGE SCALE GENOMIC DNA]</scope>
    <source>
        <strain evidence="6 7">AK5</strain>
    </source>
</reference>
<dbReference type="PROSITE" id="PS51273">
    <property type="entry name" value="GATASE_TYPE_1"/>
    <property type="match status" value="1"/>
</dbReference>
<evidence type="ECO:0000256" key="2">
    <source>
        <dbReference type="ARBA" id="ARBA00022962"/>
    </source>
</evidence>
<name>A0A432VXM0_9GAMM</name>
<protein>
    <recommendedName>
        <fullName evidence="1">anthranilate synthase</fullName>
        <ecNumber evidence="1">4.1.3.27</ecNumber>
    </recommendedName>
</protein>
<comment type="catalytic activity">
    <reaction evidence="4">
        <text>chorismate + L-glutamine = anthranilate + pyruvate + L-glutamate + H(+)</text>
        <dbReference type="Rhea" id="RHEA:21732"/>
        <dbReference type="ChEBI" id="CHEBI:15361"/>
        <dbReference type="ChEBI" id="CHEBI:15378"/>
        <dbReference type="ChEBI" id="CHEBI:16567"/>
        <dbReference type="ChEBI" id="CHEBI:29748"/>
        <dbReference type="ChEBI" id="CHEBI:29985"/>
        <dbReference type="ChEBI" id="CHEBI:58359"/>
        <dbReference type="EC" id="4.1.3.27"/>
    </reaction>
</comment>
<dbReference type="PRINTS" id="PR00097">
    <property type="entry name" value="ANTSNTHASEII"/>
</dbReference>
<dbReference type="InterPro" id="IPR017926">
    <property type="entry name" value="GATASE"/>
</dbReference>
<dbReference type="NCBIfam" id="TIGR00566">
    <property type="entry name" value="trpG_papA"/>
    <property type="match status" value="1"/>
</dbReference>
<accession>A0A432VXM0</accession>
<dbReference type="GO" id="GO:0004048">
    <property type="term" value="F:anthranilate phosphoribosyltransferase activity"/>
    <property type="evidence" value="ECO:0007669"/>
    <property type="project" value="TreeGrafter"/>
</dbReference>
<dbReference type="OrthoDB" id="9786812at2"/>
<evidence type="ECO:0000256" key="4">
    <source>
        <dbReference type="ARBA" id="ARBA00047683"/>
    </source>
</evidence>
<dbReference type="GO" id="GO:0002047">
    <property type="term" value="P:phenazine biosynthetic process"/>
    <property type="evidence" value="ECO:0007669"/>
    <property type="project" value="TreeGrafter"/>
</dbReference>
<dbReference type="InterPro" id="IPR006221">
    <property type="entry name" value="TrpG/PapA_dom"/>
</dbReference>
<dbReference type="PANTHER" id="PTHR43418">
    <property type="entry name" value="MULTIFUNCTIONAL TRYPTOPHAN BIOSYNTHESIS PROTEIN-RELATED"/>
    <property type="match status" value="1"/>
</dbReference>
<evidence type="ECO:0000313" key="7">
    <source>
        <dbReference type="Proteomes" id="UP000288212"/>
    </source>
</evidence>
<proteinExistence type="predicted"/>
<dbReference type="Proteomes" id="UP000288212">
    <property type="component" value="Unassembled WGS sequence"/>
</dbReference>
<evidence type="ECO:0000256" key="3">
    <source>
        <dbReference type="ARBA" id="ARBA00023239"/>
    </source>
</evidence>
<evidence type="ECO:0000256" key="1">
    <source>
        <dbReference type="ARBA" id="ARBA00012266"/>
    </source>
</evidence>
<evidence type="ECO:0000313" key="6">
    <source>
        <dbReference type="EMBL" id="RUO21396.1"/>
    </source>
</evidence>
<dbReference type="AlphaFoldDB" id="A0A432VXM0"/>
<dbReference type="RefSeq" id="WP_126790372.1">
    <property type="nucleotide sequence ID" value="NZ_PIPI01000001.1"/>
</dbReference>
<dbReference type="Gene3D" id="3.40.50.880">
    <property type="match status" value="1"/>
</dbReference>
<dbReference type="GO" id="GO:0004049">
    <property type="term" value="F:anthranilate synthase activity"/>
    <property type="evidence" value="ECO:0007669"/>
    <property type="project" value="UniProtKB-EC"/>
</dbReference>
<keyword evidence="3" id="KW-0456">Lyase</keyword>